<organism evidence="1">
    <name type="scientific">marine sediment metagenome</name>
    <dbReference type="NCBI Taxonomy" id="412755"/>
    <lineage>
        <taxon>unclassified sequences</taxon>
        <taxon>metagenomes</taxon>
        <taxon>ecological metagenomes</taxon>
    </lineage>
</organism>
<accession>A0A0F9RK78</accession>
<name>A0A0F9RK78_9ZZZZ</name>
<comment type="caution">
    <text evidence="1">The sequence shown here is derived from an EMBL/GenBank/DDBJ whole genome shotgun (WGS) entry which is preliminary data.</text>
</comment>
<evidence type="ECO:0000313" key="1">
    <source>
        <dbReference type="EMBL" id="KKN56960.1"/>
    </source>
</evidence>
<sequence>MADKPTMDEIIKVLDWLSTNNLNLEDQLQEFNDENRNKLYSHDVVQEFDLLP</sequence>
<dbReference type="AlphaFoldDB" id="A0A0F9RK78"/>
<proteinExistence type="predicted"/>
<gene>
    <name evidence="1" type="ORF">LCGC14_0566820</name>
</gene>
<protein>
    <submittedName>
        <fullName evidence="1">Uncharacterized protein</fullName>
    </submittedName>
</protein>
<reference evidence="1" key="1">
    <citation type="journal article" date="2015" name="Nature">
        <title>Complex archaea that bridge the gap between prokaryotes and eukaryotes.</title>
        <authorList>
            <person name="Spang A."/>
            <person name="Saw J.H."/>
            <person name="Jorgensen S.L."/>
            <person name="Zaremba-Niedzwiedzka K."/>
            <person name="Martijn J."/>
            <person name="Lind A.E."/>
            <person name="van Eijk R."/>
            <person name="Schleper C."/>
            <person name="Guy L."/>
            <person name="Ettema T.J."/>
        </authorList>
    </citation>
    <scope>NUCLEOTIDE SEQUENCE</scope>
</reference>
<dbReference type="EMBL" id="LAZR01000825">
    <property type="protein sequence ID" value="KKN56960.1"/>
    <property type="molecule type" value="Genomic_DNA"/>
</dbReference>